<dbReference type="Pfam" id="PF19789">
    <property type="entry name" value="DUF6273"/>
    <property type="match status" value="1"/>
</dbReference>
<dbReference type="EMBL" id="BK032702">
    <property type="protein sequence ID" value="DAF55867.1"/>
    <property type="molecule type" value="Genomic_DNA"/>
</dbReference>
<evidence type="ECO:0000259" key="2">
    <source>
        <dbReference type="Pfam" id="PF19789"/>
    </source>
</evidence>
<dbReference type="InterPro" id="IPR046240">
    <property type="entry name" value="DUF6273"/>
</dbReference>
<feature type="domain" description="DUF6273" evidence="2">
    <location>
        <begin position="355"/>
        <end position="417"/>
    </location>
</feature>
<sequence length="418" mass="46431">MAYGVTYITTQGAILAAKTLQSKTLKFSRFKIGSGSLQEGSVAEIKALTDLVNEEMNFDITKISRESATQVTVRGLFKNTDAESGFWLRELGLYAIDPDTEDEILFAYINYDSEAEYINNSISEKKEHYYDMIITVDNADNVTITVDPSTVYVTEEDLLEKADELTQDYDAKFSNLKSIVVASNSGAHNAIFRGKDITDLFYNGTLSQQIAAGTFDDIFIGDYIIGKTSGRKYLVADINYRLHCGDTECTKPHVLMIPEKIMGTAQMNDSNITTGGYVGSKMYTTNLAQFKTVIQNDFGSGHILNHRELLTNAVTDGKSSGWAWYDSTIELMNESMVYGHNAWGSHHGYETGIDKSQLSLFKHKPDLIVALNDAGSRYWYWLRDVVSSSSFASVSRLGIANYSNASNSSGVRPAFLIY</sequence>
<protein>
    <submittedName>
        <fullName evidence="3">Tail collar fiber protein</fullName>
    </submittedName>
</protein>
<organism evidence="3">
    <name type="scientific">Myoviridae sp. ctKPn8</name>
    <dbReference type="NCBI Taxonomy" id="2827676"/>
    <lineage>
        <taxon>Viruses</taxon>
        <taxon>Duplodnaviria</taxon>
        <taxon>Heunggongvirae</taxon>
        <taxon>Uroviricota</taxon>
        <taxon>Caudoviricetes</taxon>
    </lineage>
</organism>
<dbReference type="Pfam" id="PF12571">
    <property type="entry name" value="Phage_tail_fib"/>
    <property type="match status" value="1"/>
</dbReference>
<evidence type="ECO:0000313" key="3">
    <source>
        <dbReference type="EMBL" id="DAF55867.1"/>
    </source>
</evidence>
<feature type="domain" description="Phage tail fibre protein N-terminal" evidence="1">
    <location>
        <begin position="6"/>
        <end position="155"/>
    </location>
</feature>
<accession>A0A8S5SYL3</accession>
<evidence type="ECO:0000259" key="1">
    <source>
        <dbReference type="Pfam" id="PF12571"/>
    </source>
</evidence>
<proteinExistence type="predicted"/>
<dbReference type="InterPro" id="IPR022225">
    <property type="entry name" value="Phage_tail_fibre_N"/>
</dbReference>
<name>A0A8S5SYL3_9CAUD</name>
<reference evidence="3" key="1">
    <citation type="journal article" date="2021" name="Proc. Natl. Acad. Sci. U.S.A.">
        <title>A Catalog of Tens of Thousands of Viruses from Human Metagenomes Reveals Hidden Associations with Chronic Diseases.</title>
        <authorList>
            <person name="Tisza M.J."/>
            <person name="Buck C.B."/>
        </authorList>
    </citation>
    <scope>NUCLEOTIDE SEQUENCE</scope>
    <source>
        <strain evidence="3">CtKPn8</strain>
    </source>
</reference>